<dbReference type="eggNOG" id="KOG1037">
    <property type="taxonomic scope" value="Eukaryota"/>
</dbReference>
<dbReference type="Proteomes" id="UP000008743">
    <property type="component" value="Unassembled WGS sequence"/>
</dbReference>
<dbReference type="Pfam" id="PF02877">
    <property type="entry name" value="PARP_reg"/>
    <property type="match status" value="1"/>
</dbReference>
<dbReference type="Gene3D" id="3.30.1740.10">
    <property type="entry name" value="Zinc finger, PARP-type"/>
    <property type="match status" value="1"/>
</dbReference>
<protein>
    <recommendedName>
        <fullName evidence="15 16">Poly [ADP-ribose] polymerase</fullName>
        <ecNumber evidence="15">2.4.2.30</ecNumber>
    </recommendedName>
</protein>
<evidence type="ECO:0000256" key="1">
    <source>
        <dbReference type="ARBA" id="ARBA00004123"/>
    </source>
</evidence>
<dbReference type="PROSITE" id="PS51977">
    <property type="entry name" value="WGR"/>
    <property type="match status" value="1"/>
</dbReference>
<keyword evidence="9 15" id="KW-0862">Zinc</keyword>
<dbReference type="SUPFAM" id="SSF47587">
    <property type="entry name" value="Domain of poly(ADP-ribose) polymerase"/>
    <property type="match status" value="1"/>
</dbReference>
<dbReference type="Pfam" id="PF05406">
    <property type="entry name" value="WGR"/>
    <property type="match status" value="1"/>
</dbReference>
<evidence type="ECO:0000256" key="4">
    <source>
        <dbReference type="ARBA" id="ARBA00022695"/>
    </source>
</evidence>
<dbReference type="InterPro" id="IPR012982">
    <property type="entry name" value="PARP1-like_PADR1_Zn_ribbon"/>
</dbReference>
<dbReference type="SUPFAM" id="SSF52113">
    <property type="entry name" value="BRCT domain"/>
    <property type="match status" value="1"/>
</dbReference>
<evidence type="ECO:0000256" key="8">
    <source>
        <dbReference type="ARBA" id="ARBA00022771"/>
    </source>
</evidence>
<dbReference type="InParanoid" id="A0A0D2WNS3"/>
<keyword evidence="24" id="KW-1185">Reference proteome</keyword>
<evidence type="ECO:0000259" key="18">
    <source>
        <dbReference type="PROSITE" id="PS50064"/>
    </source>
</evidence>
<dbReference type="EMBL" id="KE346363">
    <property type="protein sequence ID" value="KJE92093.1"/>
    <property type="molecule type" value="Genomic_DNA"/>
</dbReference>
<dbReference type="Gene3D" id="2.20.25.630">
    <property type="match status" value="1"/>
</dbReference>
<dbReference type="GO" id="GO:0070212">
    <property type="term" value="P:protein poly-ADP-ribosylation"/>
    <property type="evidence" value="ECO:0007669"/>
    <property type="project" value="TreeGrafter"/>
</dbReference>
<evidence type="ECO:0000256" key="5">
    <source>
        <dbReference type="ARBA" id="ARBA00022723"/>
    </source>
</evidence>
<evidence type="ECO:0000256" key="2">
    <source>
        <dbReference type="ARBA" id="ARBA00022676"/>
    </source>
</evidence>
<comment type="catalytic activity">
    <reaction evidence="14 15">
        <text>NAD(+) + (ADP-D-ribosyl)n-acceptor = nicotinamide + (ADP-D-ribosyl)n+1-acceptor + H(+).</text>
        <dbReference type="EC" id="2.4.2.30"/>
    </reaction>
</comment>
<keyword evidence="11 15" id="KW-0238">DNA-binding</keyword>
<dbReference type="OMA" id="MNFKYKY"/>
<keyword evidence="4" id="KW-0548">Nucleotidyltransferase</keyword>
<reference evidence="24" key="1">
    <citation type="submission" date="2011-02" db="EMBL/GenBank/DDBJ databases">
        <title>The Genome Sequence of Capsaspora owczarzaki ATCC 30864.</title>
        <authorList>
            <person name="Russ C."/>
            <person name="Cuomo C."/>
            <person name="Burger G."/>
            <person name="Gray M.W."/>
            <person name="Holland P.W.H."/>
            <person name="King N."/>
            <person name="Lang F.B.F."/>
            <person name="Roger A.J."/>
            <person name="Ruiz-Trillo I."/>
            <person name="Young S.K."/>
            <person name="Zeng Q."/>
            <person name="Gargeya S."/>
            <person name="Alvarado L."/>
            <person name="Berlin A."/>
            <person name="Chapman S.B."/>
            <person name="Chen Z."/>
            <person name="Freedman E."/>
            <person name="Gellesch M."/>
            <person name="Goldberg J."/>
            <person name="Griggs A."/>
            <person name="Gujja S."/>
            <person name="Heilman E."/>
            <person name="Heiman D."/>
            <person name="Howarth C."/>
            <person name="Mehta T."/>
            <person name="Neiman D."/>
            <person name="Pearson M."/>
            <person name="Roberts A."/>
            <person name="Saif S."/>
            <person name="Shea T."/>
            <person name="Shenoy N."/>
            <person name="Sisk P."/>
            <person name="Stolte C."/>
            <person name="Sykes S."/>
            <person name="White J."/>
            <person name="Yandava C."/>
            <person name="Haas B."/>
            <person name="Nusbaum C."/>
            <person name="Birren B."/>
        </authorList>
    </citation>
    <scope>NUCLEOTIDE SEQUENCE</scope>
    <source>
        <strain evidence="24">ATCC 30864</strain>
    </source>
</reference>
<dbReference type="Gene3D" id="1.10.20.130">
    <property type="match status" value="1"/>
</dbReference>
<dbReference type="InterPro" id="IPR036616">
    <property type="entry name" value="Poly(ADP-ribose)pol_reg_dom_sf"/>
</dbReference>
<dbReference type="GO" id="GO:0003950">
    <property type="term" value="F:NAD+ poly-ADP-ribosyltransferase activity"/>
    <property type="evidence" value="ECO:0007669"/>
    <property type="project" value="UniProtKB-UniRule"/>
</dbReference>
<evidence type="ECO:0000256" key="3">
    <source>
        <dbReference type="ARBA" id="ARBA00022679"/>
    </source>
</evidence>
<feature type="compositionally biased region" description="Basic residues" evidence="17">
    <location>
        <begin position="117"/>
        <end position="129"/>
    </location>
</feature>
<evidence type="ECO:0000259" key="20">
    <source>
        <dbReference type="PROSITE" id="PS51059"/>
    </source>
</evidence>
<dbReference type="Pfam" id="PF00533">
    <property type="entry name" value="BRCT"/>
    <property type="match status" value="1"/>
</dbReference>
<keyword evidence="5 15" id="KW-0479">Metal-binding</keyword>
<proteinExistence type="inferred from homology"/>
<evidence type="ECO:0000259" key="22">
    <source>
        <dbReference type="PROSITE" id="PS51977"/>
    </source>
</evidence>
<evidence type="ECO:0000256" key="16">
    <source>
        <dbReference type="RuleBase" id="RU362114"/>
    </source>
</evidence>
<dbReference type="PROSITE" id="PS52007">
    <property type="entry name" value="PADR1"/>
    <property type="match status" value="1"/>
</dbReference>
<evidence type="ECO:0000256" key="11">
    <source>
        <dbReference type="ARBA" id="ARBA00023125"/>
    </source>
</evidence>
<dbReference type="InterPro" id="IPR036930">
    <property type="entry name" value="WGR_dom_sf"/>
</dbReference>
<feature type="domain" description="PARP alpha-helical" evidence="21">
    <location>
        <begin position="615"/>
        <end position="737"/>
    </location>
</feature>
<feature type="domain" description="BRCT" evidence="19">
    <location>
        <begin position="338"/>
        <end position="431"/>
    </location>
</feature>
<dbReference type="InterPro" id="IPR038650">
    <property type="entry name" value="PADR1_C_dom_sf"/>
</dbReference>
<dbReference type="Pfam" id="PF00644">
    <property type="entry name" value="PARP"/>
    <property type="match status" value="1"/>
</dbReference>
<dbReference type="InterPro" id="IPR001357">
    <property type="entry name" value="BRCT_dom"/>
</dbReference>
<keyword evidence="8" id="KW-0863">Zinc-finger</keyword>
<feature type="region of interest" description="Disordered" evidence="17">
    <location>
        <begin position="102"/>
        <end position="148"/>
    </location>
</feature>
<evidence type="ECO:0000313" key="24">
    <source>
        <dbReference type="Proteomes" id="UP000008743"/>
    </source>
</evidence>
<gene>
    <name evidence="23" type="ORF">CAOG_003118</name>
</gene>
<feature type="region of interest" description="Disordered" evidence="17">
    <location>
        <begin position="290"/>
        <end position="340"/>
    </location>
</feature>
<dbReference type="GO" id="GO:0051287">
    <property type="term" value="F:NAD binding"/>
    <property type="evidence" value="ECO:0007669"/>
    <property type="project" value="UniProtKB-UniRule"/>
</dbReference>
<feature type="compositionally biased region" description="Low complexity" evidence="17">
    <location>
        <begin position="327"/>
        <end position="340"/>
    </location>
</feature>
<dbReference type="Gene3D" id="3.40.50.10190">
    <property type="entry name" value="BRCT domain"/>
    <property type="match status" value="1"/>
</dbReference>
<dbReference type="GO" id="GO:0006302">
    <property type="term" value="P:double-strand break repair"/>
    <property type="evidence" value="ECO:0007669"/>
    <property type="project" value="TreeGrafter"/>
</dbReference>
<comment type="catalytic activity">
    <reaction evidence="15">
        <text>L-aspartyl-[protein] + NAD(+) = 4-O-(ADP-D-ribosyl)-L-aspartyl-[protein] + nicotinamide</text>
        <dbReference type="Rhea" id="RHEA:54424"/>
        <dbReference type="Rhea" id="RHEA-COMP:9867"/>
        <dbReference type="Rhea" id="RHEA-COMP:13832"/>
        <dbReference type="ChEBI" id="CHEBI:17154"/>
        <dbReference type="ChEBI" id="CHEBI:29961"/>
        <dbReference type="ChEBI" id="CHEBI:57540"/>
        <dbReference type="ChEBI" id="CHEBI:138102"/>
    </reaction>
</comment>
<dbReference type="GO" id="GO:0140807">
    <property type="term" value="F:NAD+-protein-glutamate ADP-ribosyltransferase activity"/>
    <property type="evidence" value="ECO:0007669"/>
    <property type="project" value="RHEA"/>
</dbReference>
<evidence type="ECO:0000256" key="15">
    <source>
        <dbReference type="PIRNR" id="PIRNR000489"/>
    </source>
</evidence>
<comment type="similarity">
    <text evidence="13">Belongs to the ARTD/PARP family.</text>
</comment>
<feature type="compositionally biased region" description="Basic and acidic residues" evidence="17">
    <location>
        <begin position="130"/>
        <end position="147"/>
    </location>
</feature>
<dbReference type="GO" id="GO:0005730">
    <property type="term" value="C:nucleolus"/>
    <property type="evidence" value="ECO:0007669"/>
    <property type="project" value="TreeGrafter"/>
</dbReference>
<comment type="subcellular location">
    <subcellularLocation>
        <location evidence="1 15">Nucleus</location>
    </subcellularLocation>
</comment>
<evidence type="ECO:0000259" key="21">
    <source>
        <dbReference type="PROSITE" id="PS51060"/>
    </source>
</evidence>
<dbReference type="SMART" id="SM00292">
    <property type="entry name" value="BRCT"/>
    <property type="match status" value="1"/>
</dbReference>
<feature type="domain" description="WGR" evidence="22">
    <location>
        <begin position="488"/>
        <end position="586"/>
    </location>
</feature>
<evidence type="ECO:0000256" key="17">
    <source>
        <dbReference type="SAM" id="MobiDB-lite"/>
    </source>
</evidence>
<dbReference type="GO" id="GO:0003677">
    <property type="term" value="F:DNA binding"/>
    <property type="evidence" value="ECO:0007669"/>
    <property type="project" value="UniProtKB-UniRule"/>
</dbReference>
<dbReference type="STRING" id="595528.A0A0D2WNS3"/>
<dbReference type="InterPro" id="IPR008893">
    <property type="entry name" value="WGR_domain"/>
</dbReference>
<dbReference type="InterPro" id="IPR012317">
    <property type="entry name" value="Poly(ADP-ribose)pol_cat_dom"/>
</dbReference>
<dbReference type="PANTHER" id="PTHR10459">
    <property type="entry name" value="DNA LIGASE"/>
    <property type="match status" value="1"/>
</dbReference>
<dbReference type="CDD" id="cd08001">
    <property type="entry name" value="WGR_PARP1_like"/>
    <property type="match status" value="1"/>
</dbReference>
<evidence type="ECO:0000256" key="7">
    <source>
        <dbReference type="ARBA" id="ARBA00022765"/>
    </source>
</evidence>
<keyword evidence="6" id="KW-0677">Repeat</keyword>
<dbReference type="PhylomeDB" id="A0A0D2WNS3"/>
<dbReference type="SUPFAM" id="SSF142921">
    <property type="entry name" value="WGR domain-like"/>
    <property type="match status" value="1"/>
</dbReference>
<dbReference type="PROSITE" id="PS50064">
    <property type="entry name" value="ZF_PARP_2"/>
    <property type="match status" value="1"/>
</dbReference>
<dbReference type="SMART" id="SM00773">
    <property type="entry name" value="WGR"/>
    <property type="match status" value="1"/>
</dbReference>
<dbReference type="Gene3D" id="3.90.228.10">
    <property type="match status" value="1"/>
</dbReference>
<dbReference type="InterPro" id="IPR008288">
    <property type="entry name" value="PARP"/>
</dbReference>
<dbReference type="Pfam" id="PF00645">
    <property type="entry name" value="zf-PARP"/>
    <property type="match status" value="1"/>
</dbReference>
<keyword evidence="10 15" id="KW-0520">NAD</keyword>
<evidence type="ECO:0000256" key="13">
    <source>
        <dbReference type="ARBA" id="ARBA00024347"/>
    </source>
</evidence>
<dbReference type="EC" id="2.4.2.30" evidence="15"/>
<name>A0A0D2WNS3_CAPO3</name>
<evidence type="ECO:0000256" key="12">
    <source>
        <dbReference type="ARBA" id="ARBA00023242"/>
    </source>
</evidence>
<dbReference type="PIRSF" id="PIRSF000489">
    <property type="entry name" value="NAD_ADPRT"/>
    <property type="match status" value="1"/>
</dbReference>
<keyword evidence="2 15" id="KW-0328">Glycosyltransferase</keyword>
<evidence type="ECO:0000313" key="23">
    <source>
        <dbReference type="EMBL" id="KJE92093.1"/>
    </source>
</evidence>
<evidence type="ECO:0000259" key="19">
    <source>
        <dbReference type="PROSITE" id="PS50172"/>
    </source>
</evidence>
<dbReference type="CDD" id="cd01437">
    <property type="entry name" value="parp_like"/>
    <property type="match status" value="1"/>
</dbReference>
<dbReference type="PROSITE" id="PS51059">
    <property type="entry name" value="PARP_CATALYTIC"/>
    <property type="match status" value="1"/>
</dbReference>
<dbReference type="SUPFAM" id="SSF56399">
    <property type="entry name" value="ADP-ribosylation"/>
    <property type="match status" value="1"/>
</dbReference>
<dbReference type="PROSITE" id="PS50172">
    <property type="entry name" value="BRCT"/>
    <property type="match status" value="1"/>
</dbReference>
<keyword evidence="12 15" id="KW-0539">Nucleus</keyword>
<keyword evidence="3 15" id="KW-0808">Transferase</keyword>
<dbReference type="SUPFAM" id="SSF57716">
    <property type="entry name" value="Glucocorticoid receptor-like (DNA-binding domain)"/>
    <property type="match status" value="1"/>
</dbReference>
<dbReference type="PANTHER" id="PTHR10459:SF60">
    <property type="entry name" value="POLY [ADP-RIBOSE] POLYMERASE 2"/>
    <property type="match status" value="1"/>
</dbReference>
<feature type="compositionally biased region" description="Low complexity" evidence="17">
    <location>
        <begin position="290"/>
        <end position="305"/>
    </location>
</feature>
<comment type="catalytic activity">
    <reaction evidence="15">
        <text>L-glutamyl-[protein] + NAD(+) = 5-O-(ADP-D-ribosyl)-L-glutamyl-[protein] + nicotinamide</text>
        <dbReference type="Rhea" id="RHEA:58224"/>
        <dbReference type="Rhea" id="RHEA-COMP:10208"/>
        <dbReference type="Rhea" id="RHEA-COMP:15089"/>
        <dbReference type="ChEBI" id="CHEBI:17154"/>
        <dbReference type="ChEBI" id="CHEBI:29973"/>
        <dbReference type="ChEBI" id="CHEBI:57540"/>
        <dbReference type="ChEBI" id="CHEBI:142540"/>
    </reaction>
</comment>
<dbReference type="InterPro" id="IPR050800">
    <property type="entry name" value="ARTD/PARP"/>
</dbReference>
<evidence type="ECO:0000256" key="6">
    <source>
        <dbReference type="ARBA" id="ARBA00022737"/>
    </source>
</evidence>
<accession>A0A0D2WNS3</accession>
<dbReference type="OrthoDB" id="429950at2759"/>
<dbReference type="InterPro" id="IPR001510">
    <property type="entry name" value="Znf_PARP"/>
</dbReference>
<dbReference type="AlphaFoldDB" id="A0A0D2WNS3"/>
<dbReference type="InterPro" id="IPR004102">
    <property type="entry name" value="Poly(ADP-ribose)pol_reg_dom"/>
</dbReference>
<feature type="domain" description="PARP catalytic" evidence="20">
    <location>
        <begin position="752"/>
        <end position="968"/>
    </location>
</feature>
<dbReference type="SMART" id="SM01335">
    <property type="entry name" value="PADR1"/>
    <property type="match status" value="1"/>
</dbReference>
<dbReference type="InterPro" id="IPR036957">
    <property type="entry name" value="Znf_PARP_sf"/>
</dbReference>
<dbReference type="FunFam" id="1.20.142.10:FF:000001">
    <property type="entry name" value="Poly [ADP-ribose] polymerase"/>
    <property type="match status" value="1"/>
</dbReference>
<dbReference type="GO" id="GO:0140806">
    <property type="term" value="F:NAD+-protein-aspartate ADP-ribosyltransferase activity"/>
    <property type="evidence" value="ECO:0007669"/>
    <property type="project" value="RHEA"/>
</dbReference>
<dbReference type="CDD" id="cd17747">
    <property type="entry name" value="BRCT_PARP1"/>
    <property type="match status" value="1"/>
</dbReference>
<sequence>MSYDFIAEYAKSNRSSCKQCQSTIDKDELRIGEMVQSPFHDGRIPVWRHVKCHFAKGNRGLTAFAMIEGRDNLRLADADKLKALIDPSAAAAAPAPAAAAAASAAGNDEDEDAGASKKGKKAAATRGKRKAEEPAEAPKKAARKEESAMNDDELIAYHNELMWELRDGLKKAMSELKTPTVVLRGMLDDNEISSKGGDVDLIQRIATCMLWGVPEKCPECSQGRLTVENGSFKCKSFANEWARCTFEADSATHAPFVVKEWARDVDFLANWQFVPHRRVLRKEVTLKASMPSQASSSSSSQSNAAAEDDNDLPFALGGAEKPEKKSAAASASSSSGATTSTPFDSMTIVFAGSNFSTTQKALGAIVKELGGAVATNVTDKTTIVISTPEEVANEGKKISDALERHIPILSEDVISKCKAAQKTLGFLEFWIGGSSEAKLALQPAEAANKALRNEKEKERYKTDNTTVKLVKKGRGAVDPAAGESVVRDYHVFDDTTVLWDAMMTLADLTSGNNSYYALQLLQHDSRASSFILFRKWGRVGTTIGANKSENFSDKSSAQSEFRRLFEEKTGNKWSQNGAWEKKPGKFYPVEITYDFEDDEEQAKRLKAASSGDARGSKLPKETQDLMKLIFNIEAMTESLVSMELDLKKMPLGKLSKRHIEAGYKVLKEIEAVLQNAALDDRKRNNDLLALNNKFYTHIPHDFGTEEPKLINSLSALKAKVEMMEALIDIEIATSLMLQQAGSTAAAPSTGTSVIDQNYAKLKTELDPLARGSDEWNLCETYLLNQKNNWKVELQSAFRVDREGESTRFQTKKHLGNQHLLWHGSGTTNYVGILSQGLRIAPPEAPVSGYRFGKGVYFADMCDKSIGYCRGGANQPILMMLCEVSLGTQKELFRDQYMEKPLPGSDSTKAMGRWIPDPKSTIKIENDSITVPMGKPFDSKVSSSCTHDELIVYDIAQVRIRYLLRINLK</sequence>
<dbReference type="SMART" id="SM01336">
    <property type="entry name" value="zf-PARP"/>
    <property type="match status" value="1"/>
</dbReference>
<organism evidence="23 24">
    <name type="scientific">Capsaspora owczarzaki (strain ATCC 30864)</name>
    <dbReference type="NCBI Taxonomy" id="595528"/>
    <lineage>
        <taxon>Eukaryota</taxon>
        <taxon>Filasterea</taxon>
        <taxon>Capsaspora</taxon>
    </lineage>
</organism>
<dbReference type="Gene3D" id="1.20.142.10">
    <property type="entry name" value="Poly(ADP-ribose) polymerase, regulatory domain"/>
    <property type="match status" value="1"/>
</dbReference>
<evidence type="ECO:0000256" key="10">
    <source>
        <dbReference type="ARBA" id="ARBA00023027"/>
    </source>
</evidence>
<evidence type="ECO:0000256" key="9">
    <source>
        <dbReference type="ARBA" id="ARBA00022833"/>
    </source>
</evidence>
<feature type="domain" description="PARP-type" evidence="18">
    <location>
        <begin position="5"/>
        <end position="89"/>
    </location>
</feature>
<dbReference type="Pfam" id="PF08063">
    <property type="entry name" value="Zn_ribbon_PADR1"/>
    <property type="match status" value="1"/>
</dbReference>
<dbReference type="PROSITE" id="PS51060">
    <property type="entry name" value="PARP_ALPHA_HD"/>
    <property type="match status" value="1"/>
</dbReference>
<keyword evidence="7" id="KW-0013">ADP-ribosylation</keyword>
<dbReference type="RefSeq" id="XP_004363957.1">
    <property type="nucleotide sequence ID" value="XM_004363900.1"/>
</dbReference>
<dbReference type="InterPro" id="IPR036420">
    <property type="entry name" value="BRCT_dom_sf"/>
</dbReference>
<dbReference type="GO" id="GO:0008270">
    <property type="term" value="F:zinc ion binding"/>
    <property type="evidence" value="ECO:0007669"/>
    <property type="project" value="UniProtKB-KW"/>
</dbReference>
<evidence type="ECO:0000256" key="14">
    <source>
        <dbReference type="ARBA" id="ARBA00033987"/>
    </source>
</evidence>
<dbReference type="GO" id="GO:0016779">
    <property type="term" value="F:nucleotidyltransferase activity"/>
    <property type="evidence" value="ECO:0007669"/>
    <property type="project" value="UniProtKB-KW"/>
</dbReference>